<dbReference type="GeneID" id="111274143"/>
<proteinExistence type="predicted"/>
<evidence type="ECO:0000313" key="1">
    <source>
        <dbReference type="Proteomes" id="UP000515121"/>
    </source>
</evidence>
<reference evidence="2" key="1">
    <citation type="submission" date="2025-08" db="UniProtKB">
        <authorList>
            <consortium name="RefSeq"/>
        </authorList>
    </citation>
    <scope>IDENTIFICATION</scope>
    <source>
        <tissue evidence="2">Fruit stalk</tissue>
    </source>
</reference>
<organism evidence="1 2">
    <name type="scientific">Durio zibethinus</name>
    <name type="common">Durian</name>
    <dbReference type="NCBI Taxonomy" id="66656"/>
    <lineage>
        <taxon>Eukaryota</taxon>
        <taxon>Viridiplantae</taxon>
        <taxon>Streptophyta</taxon>
        <taxon>Embryophyta</taxon>
        <taxon>Tracheophyta</taxon>
        <taxon>Spermatophyta</taxon>
        <taxon>Magnoliopsida</taxon>
        <taxon>eudicotyledons</taxon>
        <taxon>Gunneridae</taxon>
        <taxon>Pentapetalae</taxon>
        <taxon>rosids</taxon>
        <taxon>malvids</taxon>
        <taxon>Malvales</taxon>
        <taxon>Malvaceae</taxon>
        <taxon>Helicteroideae</taxon>
        <taxon>Durio</taxon>
    </lineage>
</organism>
<evidence type="ECO:0000313" key="2">
    <source>
        <dbReference type="RefSeq" id="XP_022714518.1"/>
    </source>
</evidence>
<keyword evidence="1" id="KW-1185">Reference proteome</keyword>
<dbReference type="PANTHER" id="PTHR19308:SF52">
    <property type="entry name" value="POLYKETIDE CYCLASE_DEHYDRASE AND LIPID TRANSPORT SUPERFAMILY PROTEIN"/>
    <property type="match status" value="1"/>
</dbReference>
<accession>A0A6P5WEM4</accession>
<sequence>MALQLTGKRSSGRFAVEEGGNARLYEGARCACTFCISQLNEGRSSVVTEEDLKHLWQNVEMRDVGPSRRYMMDRSTPNVRYQAMRRDPKAGFFSSICLTISQQNCLRAEDATSKRERALFWDDEFRPKWNDMLAFSATIEECLTFPFFCGDREYIIGRRIGELDGSFNCVTKGTLLLCRVAVALVFVSYPES</sequence>
<gene>
    <name evidence="2" type="primary">LOC111274143</name>
</gene>
<dbReference type="RefSeq" id="XP_022714518.1">
    <property type="nucleotide sequence ID" value="XM_022858783.1"/>
</dbReference>
<protein>
    <submittedName>
        <fullName evidence="2">Uncharacterized protein LOC111274143</fullName>
    </submittedName>
</protein>
<dbReference type="AlphaFoldDB" id="A0A6P5WEM4"/>
<dbReference type="OrthoDB" id="1295045at2759"/>
<name>A0A6P5WEM4_DURZI</name>
<dbReference type="InterPro" id="IPR051213">
    <property type="entry name" value="START_lipid_transfer"/>
</dbReference>
<dbReference type="PANTHER" id="PTHR19308">
    <property type="entry name" value="PHOSPHATIDYLCHOLINE TRANSFER PROTEIN"/>
    <property type="match status" value="1"/>
</dbReference>
<dbReference type="KEGG" id="dzi:111274143"/>
<dbReference type="Proteomes" id="UP000515121">
    <property type="component" value="Unplaced"/>
</dbReference>